<proteinExistence type="predicted"/>
<dbReference type="EMBL" id="JBHRWN010000002">
    <property type="protein sequence ID" value="MFC3476906.1"/>
    <property type="molecule type" value="Genomic_DNA"/>
</dbReference>
<evidence type="ECO:0008006" key="4">
    <source>
        <dbReference type="Google" id="ProtNLM"/>
    </source>
</evidence>
<dbReference type="Proteomes" id="UP001595660">
    <property type="component" value="Unassembled WGS sequence"/>
</dbReference>
<evidence type="ECO:0000313" key="2">
    <source>
        <dbReference type="EMBL" id="MFC3476906.1"/>
    </source>
</evidence>
<keyword evidence="3" id="KW-1185">Reference proteome</keyword>
<sequence length="80" mass="8859">MVSARTATAAVGVLASLAVSVVLWQVFDVALFFLAVPFVPFLFRSRDDRPSVRECPACGFRTRDAGFDYCPRDGTELERD</sequence>
<comment type="caution">
    <text evidence="2">The sequence shown here is derived from an EMBL/GenBank/DDBJ whole genome shotgun (WGS) entry which is preliminary data.</text>
</comment>
<evidence type="ECO:0000256" key="1">
    <source>
        <dbReference type="SAM" id="Phobius"/>
    </source>
</evidence>
<keyword evidence="1" id="KW-0812">Transmembrane</keyword>
<dbReference type="AlphaFoldDB" id="A0ABD5NCL3"/>
<name>A0ABD5NCL3_9EURY</name>
<feature type="transmembrane region" description="Helical" evidence="1">
    <location>
        <begin position="22"/>
        <end position="43"/>
    </location>
</feature>
<dbReference type="GeneID" id="69117174"/>
<evidence type="ECO:0000313" key="3">
    <source>
        <dbReference type="Proteomes" id="UP001595660"/>
    </source>
</evidence>
<reference evidence="2 3" key="1">
    <citation type="journal article" date="2019" name="Int. J. Syst. Evol. Microbiol.">
        <title>The Global Catalogue of Microorganisms (GCM) 10K type strain sequencing project: providing services to taxonomists for standard genome sequencing and annotation.</title>
        <authorList>
            <consortium name="The Broad Institute Genomics Platform"/>
            <consortium name="The Broad Institute Genome Sequencing Center for Infectious Disease"/>
            <person name="Wu L."/>
            <person name="Ma J."/>
        </authorList>
    </citation>
    <scope>NUCLEOTIDE SEQUENCE [LARGE SCALE GENOMIC DNA]</scope>
    <source>
        <strain evidence="2 3">CGMCC 1.12562</strain>
    </source>
</reference>
<organism evidence="2 3">
    <name type="scientific">Halobacterium litoreum</name>
    <dbReference type="NCBI Taxonomy" id="2039234"/>
    <lineage>
        <taxon>Archaea</taxon>
        <taxon>Methanobacteriati</taxon>
        <taxon>Methanobacteriota</taxon>
        <taxon>Stenosarchaea group</taxon>
        <taxon>Halobacteria</taxon>
        <taxon>Halobacteriales</taxon>
        <taxon>Halobacteriaceae</taxon>
        <taxon>Halobacterium</taxon>
    </lineage>
</organism>
<dbReference type="RefSeq" id="WP_232571957.1">
    <property type="nucleotide sequence ID" value="NZ_CP089466.1"/>
</dbReference>
<protein>
    <recommendedName>
        <fullName evidence="4">Zinc ribbon domain-containing protein</fullName>
    </recommendedName>
</protein>
<accession>A0ABD5NCL3</accession>
<keyword evidence="1" id="KW-0472">Membrane</keyword>
<gene>
    <name evidence="2" type="ORF">ACFOKC_04130</name>
</gene>
<keyword evidence="1" id="KW-1133">Transmembrane helix</keyword>